<evidence type="ECO:0000313" key="3">
    <source>
        <dbReference type="Proteomes" id="UP000093000"/>
    </source>
</evidence>
<dbReference type="InParanoid" id="A0A1C7NP66"/>
<feature type="transmembrane region" description="Helical" evidence="1">
    <location>
        <begin position="87"/>
        <end position="109"/>
    </location>
</feature>
<keyword evidence="1" id="KW-0812">Transmembrane</keyword>
<gene>
    <name evidence="2" type="ORF">A0J61_01062</name>
</gene>
<feature type="transmembrane region" description="Helical" evidence="1">
    <location>
        <begin position="143"/>
        <end position="162"/>
    </location>
</feature>
<protein>
    <submittedName>
        <fullName evidence="2">Uncharacterized protein</fullName>
    </submittedName>
</protein>
<comment type="caution">
    <text evidence="2">The sequence shown here is derived from an EMBL/GenBank/DDBJ whole genome shotgun (WGS) entry which is preliminary data.</text>
</comment>
<feature type="transmembrane region" description="Helical" evidence="1">
    <location>
        <begin position="495"/>
        <end position="517"/>
    </location>
</feature>
<feature type="transmembrane region" description="Helical" evidence="1">
    <location>
        <begin position="50"/>
        <end position="67"/>
    </location>
</feature>
<accession>A0A1C7NP66</accession>
<keyword evidence="1" id="KW-0472">Membrane</keyword>
<dbReference type="Proteomes" id="UP000093000">
    <property type="component" value="Unassembled WGS sequence"/>
</dbReference>
<evidence type="ECO:0000313" key="2">
    <source>
        <dbReference type="EMBL" id="OBZ90877.1"/>
    </source>
</evidence>
<evidence type="ECO:0000256" key="1">
    <source>
        <dbReference type="SAM" id="Phobius"/>
    </source>
</evidence>
<name>A0A1C7NP66_9FUNG</name>
<dbReference type="EMBL" id="LUGH01000030">
    <property type="protein sequence ID" value="OBZ90877.1"/>
    <property type="molecule type" value="Genomic_DNA"/>
</dbReference>
<dbReference type="AlphaFoldDB" id="A0A1C7NP66"/>
<dbReference type="OrthoDB" id="2265438at2759"/>
<sequence length="587" mass="64044">MSDIQSNPDRQPKADQKDMLNKAYQDMEIENGMQLIENYKHVYRINWRSHLLWTLAVICFILSRLWWLVPLPGSDYLPAYRTYPATFLTTFFQTIACACATRSLTVGLVKCFSKGIHPDSVVRYGETGGFGSMWSAFRHRSGLRYFFLASLVTMAILLGDALEGELQSSVTIYQRAVGMGMQNMVQCQHANLQDYQTASAAYATGGISHTLSDASPLLDAWNTSMMTSLLRTQLTPIENITLSDTNQHLSKRHYHRTTTTSSNATLAAVPVSTSTMLNTAQPAATNTLSDPIQSTTLSTAMPSSTALPAYTNSTNATMAALFVNGEQVATNNTNNATALMILMTGHTALPVTDAQANANLASIEVIRYTTSEGKEAILIYGTSNSTGPFAAGVFVSATATNYTCSGRDCQLIDPAYTLPPNNKAIADALADAIRSNAGLYGTSVAHGLPLDMINGVNVTQSGGLVDALYANANCQTPEMTLSEAMMLFTYSAAHWTWLGLLWVLLYVIIWLIGVYLIGYSEETWSRIARKGFMLPQIIRNSPAIFKSNISGEVVDEKAWLVPEQGIMILDGQAKHGYTVTEEEIPIQ</sequence>
<organism evidence="2 3">
    <name type="scientific">Choanephora cucurbitarum</name>
    <dbReference type="NCBI Taxonomy" id="101091"/>
    <lineage>
        <taxon>Eukaryota</taxon>
        <taxon>Fungi</taxon>
        <taxon>Fungi incertae sedis</taxon>
        <taxon>Mucoromycota</taxon>
        <taxon>Mucoromycotina</taxon>
        <taxon>Mucoromycetes</taxon>
        <taxon>Mucorales</taxon>
        <taxon>Mucorineae</taxon>
        <taxon>Choanephoraceae</taxon>
        <taxon>Choanephoroideae</taxon>
        <taxon>Choanephora</taxon>
    </lineage>
</organism>
<proteinExistence type="predicted"/>
<keyword evidence="1" id="KW-1133">Transmembrane helix</keyword>
<keyword evidence="3" id="KW-1185">Reference proteome</keyword>
<reference evidence="2 3" key="1">
    <citation type="submission" date="2016-03" db="EMBL/GenBank/DDBJ databases">
        <title>Choanephora cucurbitarum.</title>
        <authorList>
            <person name="Min B."/>
            <person name="Park H."/>
            <person name="Park J.-H."/>
            <person name="Shin H.-D."/>
            <person name="Choi I.-G."/>
        </authorList>
    </citation>
    <scope>NUCLEOTIDE SEQUENCE [LARGE SCALE GENOMIC DNA]</scope>
    <source>
        <strain evidence="2 3">KUS-F28377</strain>
    </source>
</reference>